<name>A0A1I8Q4B2_STOCA</name>
<sequence>MMTASSLQLFPCRVQLVGLPVPATSTSSSGNSSASTAAMTNGAGNSTTLQTPPRGPPMEKRQSVSRNLFGSPVPGEVDNIFQQQTKRQHRYIRDRYNIDVNKLRDMAVVESTTPITAAQPTQLPPLIAHEVKQHEQCLQQEKCNLNRTVAYSSDMITPPNAKIHQPSSLNGDRMRRPTPTANTSSERRKPYTKQPSITEMYNFRKNRKHSSSSHSLLSAPGTSSAASSPAAAIANTETLHLHKSPLEDTHRNVLPQAEQAIMAYNEQDDEVEEEVGHVANRVTTTDDSSDSDENDSTEQKQAVNGEDDCNDTTTSNASQKSRSNSTLSVNFVLTTQTAATITATSPHQHA</sequence>
<feature type="compositionally biased region" description="Low complexity" evidence="1">
    <location>
        <begin position="23"/>
        <end position="45"/>
    </location>
</feature>
<dbReference type="VEuPathDB" id="VectorBase:SCAU013766"/>
<feature type="compositionally biased region" description="Acidic residues" evidence="1">
    <location>
        <begin position="287"/>
        <end position="296"/>
    </location>
</feature>
<dbReference type="Proteomes" id="UP000095300">
    <property type="component" value="Unassembled WGS sequence"/>
</dbReference>
<feature type="region of interest" description="Disordered" evidence="1">
    <location>
        <begin position="282"/>
        <end position="327"/>
    </location>
</feature>
<evidence type="ECO:0000256" key="1">
    <source>
        <dbReference type="SAM" id="MobiDB-lite"/>
    </source>
</evidence>
<dbReference type="EnsemblMetazoa" id="SCAU013766-RA">
    <property type="protein sequence ID" value="SCAU013766-PA"/>
    <property type="gene ID" value="SCAU013766"/>
</dbReference>
<proteinExistence type="predicted"/>
<gene>
    <name evidence="2" type="primary">106091496</name>
</gene>
<feature type="region of interest" description="Disordered" evidence="1">
    <location>
        <begin position="156"/>
        <end position="231"/>
    </location>
</feature>
<dbReference type="KEGG" id="scac:106091496"/>
<organism evidence="2 3">
    <name type="scientific">Stomoxys calcitrans</name>
    <name type="common">Stable fly</name>
    <name type="synonym">Conops calcitrans</name>
    <dbReference type="NCBI Taxonomy" id="35570"/>
    <lineage>
        <taxon>Eukaryota</taxon>
        <taxon>Metazoa</taxon>
        <taxon>Ecdysozoa</taxon>
        <taxon>Arthropoda</taxon>
        <taxon>Hexapoda</taxon>
        <taxon>Insecta</taxon>
        <taxon>Pterygota</taxon>
        <taxon>Neoptera</taxon>
        <taxon>Endopterygota</taxon>
        <taxon>Diptera</taxon>
        <taxon>Brachycera</taxon>
        <taxon>Muscomorpha</taxon>
        <taxon>Muscoidea</taxon>
        <taxon>Muscidae</taxon>
        <taxon>Stomoxys</taxon>
    </lineage>
</organism>
<reference evidence="2" key="1">
    <citation type="submission" date="2020-05" db="UniProtKB">
        <authorList>
            <consortium name="EnsemblMetazoa"/>
        </authorList>
    </citation>
    <scope>IDENTIFICATION</scope>
    <source>
        <strain evidence="2">USDA</strain>
    </source>
</reference>
<evidence type="ECO:0000313" key="2">
    <source>
        <dbReference type="EnsemblMetazoa" id="SCAU013766-PA"/>
    </source>
</evidence>
<keyword evidence="3" id="KW-1185">Reference proteome</keyword>
<feature type="region of interest" description="Disordered" evidence="1">
    <location>
        <begin position="23"/>
        <end position="76"/>
    </location>
</feature>
<accession>A0A1I8Q4B2</accession>
<feature type="compositionally biased region" description="Polar residues" evidence="1">
    <location>
        <begin position="311"/>
        <end position="327"/>
    </location>
</feature>
<dbReference type="AlphaFoldDB" id="A0A1I8Q4B2"/>
<protein>
    <submittedName>
        <fullName evidence="2">Uncharacterized protein</fullName>
    </submittedName>
</protein>
<evidence type="ECO:0000313" key="3">
    <source>
        <dbReference type="Proteomes" id="UP000095300"/>
    </source>
</evidence>
<dbReference type="OrthoDB" id="8069022at2759"/>
<feature type="compositionally biased region" description="Low complexity" evidence="1">
    <location>
        <begin position="212"/>
        <end position="231"/>
    </location>
</feature>